<organism evidence="3 4">
    <name type="scientific">Hypholoma sublateritium (strain FD-334 SS-4)</name>
    <dbReference type="NCBI Taxonomy" id="945553"/>
    <lineage>
        <taxon>Eukaryota</taxon>
        <taxon>Fungi</taxon>
        <taxon>Dikarya</taxon>
        <taxon>Basidiomycota</taxon>
        <taxon>Agaricomycotina</taxon>
        <taxon>Agaricomycetes</taxon>
        <taxon>Agaricomycetidae</taxon>
        <taxon>Agaricales</taxon>
        <taxon>Agaricineae</taxon>
        <taxon>Strophariaceae</taxon>
        <taxon>Hypholoma</taxon>
    </lineage>
</organism>
<keyword evidence="2" id="KW-0732">Signal</keyword>
<keyword evidence="4" id="KW-1185">Reference proteome</keyword>
<dbReference type="Proteomes" id="UP000054270">
    <property type="component" value="Unassembled WGS sequence"/>
</dbReference>
<gene>
    <name evidence="3" type="ORF">HYPSUDRAFT_65798</name>
</gene>
<feature type="chain" id="PRO_5013220946" evidence="2">
    <location>
        <begin position="16"/>
        <end position="61"/>
    </location>
</feature>
<sequence>MCLLWLCILLKHSDIEVQVEVQIHDIAVGVYTLFLSVSVSYAGVFLGGICTVSIDKLYVLV</sequence>
<dbReference type="EMBL" id="KN817539">
    <property type="protein sequence ID" value="KJA23979.1"/>
    <property type="molecule type" value="Genomic_DNA"/>
</dbReference>
<evidence type="ECO:0000313" key="4">
    <source>
        <dbReference type="Proteomes" id="UP000054270"/>
    </source>
</evidence>
<evidence type="ECO:0000256" key="2">
    <source>
        <dbReference type="SAM" id="SignalP"/>
    </source>
</evidence>
<proteinExistence type="predicted"/>
<reference evidence="4" key="1">
    <citation type="submission" date="2014-04" db="EMBL/GenBank/DDBJ databases">
        <title>Evolutionary Origins and Diversification of the Mycorrhizal Mutualists.</title>
        <authorList>
            <consortium name="DOE Joint Genome Institute"/>
            <consortium name="Mycorrhizal Genomics Consortium"/>
            <person name="Kohler A."/>
            <person name="Kuo A."/>
            <person name="Nagy L.G."/>
            <person name="Floudas D."/>
            <person name="Copeland A."/>
            <person name="Barry K.W."/>
            <person name="Cichocki N."/>
            <person name="Veneault-Fourrey C."/>
            <person name="LaButti K."/>
            <person name="Lindquist E.A."/>
            <person name="Lipzen A."/>
            <person name="Lundell T."/>
            <person name="Morin E."/>
            <person name="Murat C."/>
            <person name="Riley R."/>
            <person name="Ohm R."/>
            <person name="Sun H."/>
            <person name="Tunlid A."/>
            <person name="Henrissat B."/>
            <person name="Grigoriev I.V."/>
            <person name="Hibbett D.S."/>
            <person name="Martin F."/>
        </authorList>
    </citation>
    <scope>NUCLEOTIDE SEQUENCE [LARGE SCALE GENOMIC DNA]</scope>
    <source>
        <strain evidence="4">FD-334 SS-4</strain>
    </source>
</reference>
<name>A0A0D2NZ34_HYPSF</name>
<protein>
    <submittedName>
        <fullName evidence="3">Uncharacterized protein</fullName>
    </submittedName>
</protein>
<accession>A0A0D2NZ34</accession>
<evidence type="ECO:0000256" key="1">
    <source>
        <dbReference type="SAM" id="Phobius"/>
    </source>
</evidence>
<keyword evidence="1" id="KW-0812">Transmembrane</keyword>
<keyword evidence="1" id="KW-1133">Transmembrane helix</keyword>
<feature type="transmembrane region" description="Helical" evidence="1">
    <location>
        <begin position="31"/>
        <end position="54"/>
    </location>
</feature>
<feature type="signal peptide" evidence="2">
    <location>
        <begin position="1"/>
        <end position="15"/>
    </location>
</feature>
<evidence type="ECO:0000313" key="3">
    <source>
        <dbReference type="EMBL" id="KJA23979.1"/>
    </source>
</evidence>
<keyword evidence="1" id="KW-0472">Membrane</keyword>
<dbReference type="AlphaFoldDB" id="A0A0D2NZ34"/>